<dbReference type="InterPro" id="IPR036737">
    <property type="entry name" value="OmpA-like_sf"/>
</dbReference>
<protein>
    <recommendedName>
        <fullName evidence="2">OmpA-like domain-containing protein</fullName>
    </recommendedName>
</protein>
<accession>A0A2N1J0Z4</accession>
<dbReference type="PROSITE" id="PS51123">
    <property type="entry name" value="OMPA_2"/>
    <property type="match status" value="1"/>
</dbReference>
<evidence type="ECO:0000313" key="3">
    <source>
        <dbReference type="EMBL" id="PKI80164.1"/>
    </source>
</evidence>
<dbReference type="KEGG" id="ahs:AHALO_0025"/>
<keyword evidence="4" id="KW-1185">Reference proteome</keyword>
<dbReference type="AlphaFoldDB" id="A0A2N1J0Z4"/>
<dbReference type="GO" id="GO:0016020">
    <property type="term" value="C:membrane"/>
    <property type="evidence" value="ECO:0007669"/>
    <property type="project" value="UniProtKB-UniRule"/>
</dbReference>
<comment type="caution">
    <text evidence="3">The sequence shown here is derived from an EMBL/GenBank/DDBJ whole genome shotgun (WGS) entry which is preliminary data.</text>
</comment>
<feature type="domain" description="OmpA-like" evidence="2">
    <location>
        <begin position="129"/>
        <end position="244"/>
    </location>
</feature>
<evidence type="ECO:0000259" key="2">
    <source>
        <dbReference type="PROSITE" id="PS51123"/>
    </source>
</evidence>
<dbReference type="PANTHER" id="PTHR30329:SF21">
    <property type="entry name" value="LIPOPROTEIN YIAD-RELATED"/>
    <property type="match status" value="1"/>
</dbReference>
<dbReference type="Proteomes" id="UP000233248">
    <property type="component" value="Unassembled WGS sequence"/>
</dbReference>
<dbReference type="SUPFAM" id="SSF103088">
    <property type="entry name" value="OmpA-like"/>
    <property type="match status" value="1"/>
</dbReference>
<dbReference type="OrthoDB" id="9805566at2"/>
<reference evidence="3 4" key="1">
    <citation type="submission" date="2017-09" db="EMBL/GenBank/DDBJ databases">
        <title>Genomics of the genus Arcobacter.</title>
        <authorList>
            <person name="Perez-Cataluna A."/>
            <person name="Figueras M.J."/>
            <person name="Salas-Masso N."/>
        </authorList>
    </citation>
    <scope>NUCLEOTIDE SEQUENCE [LARGE SCALE GENOMIC DNA]</scope>
    <source>
        <strain evidence="3 4">DSM 18005</strain>
    </source>
</reference>
<proteinExistence type="predicted"/>
<dbReference type="RefSeq" id="WP_101185568.1">
    <property type="nucleotide sequence ID" value="NZ_CP031218.1"/>
</dbReference>
<evidence type="ECO:0000313" key="4">
    <source>
        <dbReference type="Proteomes" id="UP000233248"/>
    </source>
</evidence>
<gene>
    <name evidence="3" type="ORF">CP960_11115</name>
</gene>
<dbReference type="Pfam" id="PF00691">
    <property type="entry name" value="OmpA"/>
    <property type="match status" value="1"/>
</dbReference>
<sequence length="244" mass="28663">MQVGKKVFLLSLLLLLLIVSCVYKHTKEFFDNSTVVTEEKVVKLEEKTEQPREISLPDEEIKEESVAVELLPADTKDKEVHESVTEKITKIEEEIKDPEPIILKRKDDGYRRSKGEFFYYELSEKSKEIQDKLYTIMKDEPFKFNRNGIEYLKKNDELLNKIYKIMINNENLKFEIAGHVSIKPDDKKYNKYISVMRAANIKKKLISMGISKRRMKARGYGDAIPFIQDDIKIFNRIEFNIIGE</sequence>
<dbReference type="Gene3D" id="3.30.1330.60">
    <property type="entry name" value="OmpA-like domain"/>
    <property type="match status" value="1"/>
</dbReference>
<dbReference type="EMBL" id="NXIF01000041">
    <property type="protein sequence ID" value="PKI80164.1"/>
    <property type="molecule type" value="Genomic_DNA"/>
</dbReference>
<dbReference type="PROSITE" id="PS51257">
    <property type="entry name" value="PROKAR_LIPOPROTEIN"/>
    <property type="match status" value="1"/>
</dbReference>
<keyword evidence="1" id="KW-0472">Membrane</keyword>
<evidence type="ECO:0000256" key="1">
    <source>
        <dbReference type="PROSITE-ProRule" id="PRU00473"/>
    </source>
</evidence>
<name>A0A2N1J0Z4_9BACT</name>
<organism evidence="3 4">
    <name type="scientific">Malaciobacter halophilus</name>
    <dbReference type="NCBI Taxonomy" id="197482"/>
    <lineage>
        <taxon>Bacteria</taxon>
        <taxon>Pseudomonadati</taxon>
        <taxon>Campylobacterota</taxon>
        <taxon>Epsilonproteobacteria</taxon>
        <taxon>Campylobacterales</taxon>
        <taxon>Arcobacteraceae</taxon>
        <taxon>Malaciobacter</taxon>
    </lineage>
</organism>
<dbReference type="PANTHER" id="PTHR30329">
    <property type="entry name" value="STATOR ELEMENT OF FLAGELLAR MOTOR COMPLEX"/>
    <property type="match status" value="1"/>
</dbReference>
<dbReference type="InterPro" id="IPR050330">
    <property type="entry name" value="Bact_OuterMem_StrucFunc"/>
</dbReference>
<dbReference type="InterPro" id="IPR006665">
    <property type="entry name" value="OmpA-like"/>
</dbReference>